<keyword evidence="5" id="KW-0521">NADP</keyword>
<evidence type="ECO:0000256" key="1">
    <source>
        <dbReference type="ARBA" id="ARBA00004127"/>
    </source>
</evidence>
<feature type="transmembrane region" description="Helical" evidence="5">
    <location>
        <begin position="205"/>
        <end position="221"/>
    </location>
</feature>
<dbReference type="EC" id="1.3.1.94" evidence="5"/>
<dbReference type="Proteomes" id="UP001302126">
    <property type="component" value="Unassembled WGS sequence"/>
</dbReference>
<comment type="function">
    <text evidence="5">Plays a key role in early steps of protein N-linked glycosylation by being involved in the conversion of polyprenol into dolichol. Acts as a polyprenal reductase that mediates the reduction of polyprenal into dolichal in a NADP-dependent mechanism. Dolichols are required for the synthesis of dolichol-linked monosaccharides and the oligosaccharide precursor used for N-glycosylation.</text>
</comment>
<proteinExistence type="inferred from homology"/>
<dbReference type="GO" id="GO:0016095">
    <property type="term" value="P:polyprenol catabolic process"/>
    <property type="evidence" value="ECO:0007669"/>
    <property type="project" value="UniProtKB-UniRule"/>
</dbReference>
<reference evidence="7" key="2">
    <citation type="submission" date="2023-05" db="EMBL/GenBank/DDBJ databases">
        <authorList>
            <consortium name="Lawrence Berkeley National Laboratory"/>
            <person name="Steindorff A."/>
            <person name="Hensen N."/>
            <person name="Bonometti L."/>
            <person name="Westerberg I."/>
            <person name="Brannstrom I.O."/>
            <person name="Guillou S."/>
            <person name="Cros-Aarteil S."/>
            <person name="Calhoun S."/>
            <person name="Haridas S."/>
            <person name="Kuo A."/>
            <person name="Mondo S."/>
            <person name="Pangilinan J."/>
            <person name="Riley R."/>
            <person name="Labutti K."/>
            <person name="Andreopoulos B."/>
            <person name="Lipzen A."/>
            <person name="Chen C."/>
            <person name="Yanf M."/>
            <person name="Daum C."/>
            <person name="Ng V."/>
            <person name="Clum A."/>
            <person name="Ohm R."/>
            <person name="Martin F."/>
            <person name="Silar P."/>
            <person name="Natvig D."/>
            <person name="Lalanne C."/>
            <person name="Gautier V."/>
            <person name="Ament-Velasquez S.L."/>
            <person name="Kruys A."/>
            <person name="Hutchinson M.I."/>
            <person name="Powell A.J."/>
            <person name="Barry K."/>
            <person name="Miller A.N."/>
            <person name="Grigoriev I.V."/>
            <person name="Debuchy R."/>
            <person name="Gladieux P."/>
            <person name="Thoren M.H."/>
            <person name="Johannesson H."/>
        </authorList>
    </citation>
    <scope>NUCLEOTIDE SEQUENCE</scope>
    <source>
        <strain evidence="7">PSN309</strain>
    </source>
</reference>
<dbReference type="GO" id="GO:0003865">
    <property type="term" value="F:3-oxo-5-alpha-steroid 4-dehydrogenase activity"/>
    <property type="evidence" value="ECO:0007669"/>
    <property type="project" value="TreeGrafter"/>
</dbReference>
<keyword evidence="5" id="KW-0560">Oxidoreductase</keyword>
<feature type="transmembrane region" description="Helical" evidence="5">
    <location>
        <begin position="128"/>
        <end position="145"/>
    </location>
</feature>
<sequence length="318" mass="35063">MDWKHALEALSKISPATYCQSFFLLASAGVLGVAILPDDLKTLMMDYGARKSSSTSTTPPSSSSSSSSSSQENILLTIINSLTTLTQVPHSWFGLFYLLSVGLSLFWLAQFFFSGSLLRFIASTQSEATSTTILQVAVGWTMMFLQGTRRVYEHAVIIKPSSTSTMWVVHWLLGLFFYLAISVSIWVEGSGAIMNKTATTAQTELIKIMVAVPAFLFAWVNQYKCHKHLAGLKKYSLPTEGMFRWFVCPHYTCECLLYLSMAVATAPKGTVVNQTLLSAVVFVAVNLGVTAAGTRKWYAAKFGSERIAGRWNMIPFVF</sequence>
<keyword evidence="8" id="KW-1185">Reference proteome</keyword>
<feature type="transmembrane region" description="Helical" evidence="5">
    <location>
        <begin position="95"/>
        <end position="122"/>
    </location>
</feature>
<dbReference type="PANTHER" id="PTHR14624:SF0">
    <property type="entry name" value="POLYPRENOL REDUCTASE"/>
    <property type="match status" value="1"/>
</dbReference>
<comment type="pathway">
    <text evidence="5">Protein modification; protein glycosylation.</text>
</comment>
<evidence type="ECO:0000313" key="8">
    <source>
        <dbReference type="Proteomes" id="UP001302126"/>
    </source>
</evidence>
<dbReference type="PANTHER" id="PTHR14624">
    <property type="entry name" value="DFG10 PROTEIN"/>
    <property type="match status" value="1"/>
</dbReference>
<feature type="transmembrane region" description="Helical" evidence="5">
    <location>
        <begin position="242"/>
        <end position="264"/>
    </location>
</feature>
<dbReference type="InterPro" id="IPR039698">
    <property type="entry name" value="Dfg10/SRD5A3"/>
</dbReference>
<feature type="transmembrane region" description="Helical" evidence="5">
    <location>
        <begin position="276"/>
        <end position="294"/>
    </location>
</feature>
<dbReference type="GO" id="GO:0005789">
    <property type="term" value="C:endoplasmic reticulum membrane"/>
    <property type="evidence" value="ECO:0007669"/>
    <property type="project" value="UniProtKB-SubCell"/>
</dbReference>
<evidence type="ECO:0000259" key="6">
    <source>
        <dbReference type="Pfam" id="PF02544"/>
    </source>
</evidence>
<reference evidence="7" key="1">
    <citation type="journal article" date="2023" name="Mol. Phylogenet. Evol.">
        <title>Genome-scale phylogeny and comparative genomics of the fungal order Sordariales.</title>
        <authorList>
            <person name="Hensen N."/>
            <person name="Bonometti L."/>
            <person name="Westerberg I."/>
            <person name="Brannstrom I.O."/>
            <person name="Guillou S."/>
            <person name="Cros-Aarteil S."/>
            <person name="Calhoun S."/>
            <person name="Haridas S."/>
            <person name="Kuo A."/>
            <person name="Mondo S."/>
            <person name="Pangilinan J."/>
            <person name="Riley R."/>
            <person name="LaButti K."/>
            <person name="Andreopoulos B."/>
            <person name="Lipzen A."/>
            <person name="Chen C."/>
            <person name="Yan M."/>
            <person name="Daum C."/>
            <person name="Ng V."/>
            <person name="Clum A."/>
            <person name="Steindorff A."/>
            <person name="Ohm R.A."/>
            <person name="Martin F."/>
            <person name="Silar P."/>
            <person name="Natvig D.O."/>
            <person name="Lalanne C."/>
            <person name="Gautier V."/>
            <person name="Ament-Velasquez S.L."/>
            <person name="Kruys A."/>
            <person name="Hutchinson M.I."/>
            <person name="Powell A.J."/>
            <person name="Barry K."/>
            <person name="Miller A.N."/>
            <person name="Grigoriev I.V."/>
            <person name="Debuchy R."/>
            <person name="Gladieux P."/>
            <person name="Hiltunen Thoren M."/>
            <person name="Johannesson H."/>
        </authorList>
    </citation>
    <scope>NUCLEOTIDE SEQUENCE</scope>
    <source>
        <strain evidence="7">PSN309</strain>
    </source>
</reference>
<evidence type="ECO:0000313" key="7">
    <source>
        <dbReference type="EMBL" id="KAK4190106.1"/>
    </source>
</evidence>
<protein>
    <recommendedName>
        <fullName evidence="5">Polyprenal reductase</fullName>
        <ecNumber evidence="5">1.3.1.94</ecNumber>
    </recommendedName>
</protein>
<dbReference type="AlphaFoldDB" id="A0AAN6WY59"/>
<gene>
    <name evidence="7" type="ORF">QBC35DRAFT_378764</name>
</gene>
<dbReference type="PROSITE" id="PS50244">
    <property type="entry name" value="S5A_REDUCTASE"/>
    <property type="match status" value="1"/>
</dbReference>
<dbReference type="GO" id="GO:0102389">
    <property type="term" value="F:polyprenol reductase activity"/>
    <property type="evidence" value="ECO:0007669"/>
    <property type="project" value="UniProtKB-UniRule"/>
</dbReference>
<evidence type="ECO:0000256" key="5">
    <source>
        <dbReference type="RuleBase" id="RU367081"/>
    </source>
</evidence>
<dbReference type="Pfam" id="PF02544">
    <property type="entry name" value="Steroid_dh"/>
    <property type="match status" value="1"/>
</dbReference>
<accession>A0AAN6WY59</accession>
<evidence type="ECO:0000256" key="3">
    <source>
        <dbReference type="ARBA" id="ARBA00022989"/>
    </source>
</evidence>
<comment type="similarity">
    <text evidence="5">Belongs to the steroid 5-alpha reductase family. Polyprenal reductase subfamily.</text>
</comment>
<evidence type="ECO:0000256" key="2">
    <source>
        <dbReference type="ARBA" id="ARBA00022692"/>
    </source>
</evidence>
<comment type="caution">
    <text evidence="7">The sequence shown here is derived from an EMBL/GenBank/DDBJ whole genome shotgun (WGS) entry which is preliminary data.</text>
</comment>
<keyword evidence="3 5" id="KW-1133">Transmembrane helix</keyword>
<feature type="transmembrane region" description="Helical" evidence="5">
    <location>
        <begin position="15"/>
        <end position="36"/>
    </location>
</feature>
<dbReference type="InterPro" id="IPR001104">
    <property type="entry name" value="3-oxo-5_a-steroid_4-DH_C"/>
</dbReference>
<dbReference type="GO" id="GO:0160198">
    <property type="term" value="F:polyprenal reductase activity"/>
    <property type="evidence" value="ECO:0007669"/>
    <property type="project" value="UniProtKB-EC"/>
</dbReference>
<feature type="transmembrane region" description="Helical" evidence="5">
    <location>
        <begin position="166"/>
        <end position="185"/>
    </location>
</feature>
<dbReference type="EMBL" id="MU864369">
    <property type="protein sequence ID" value="KAK4190106.1"/>
    <property type="molecule type" value="Genomic_DNA"/>
</dbReference>
<comment type="catalytic activity">
    <reaction evidence="5">
        <text>a di-trans,poly-cis-dolichal + NADP(+) = a di-trans,poly-cis-polyprenal + NADPH + H(+)</text>
        <dbReference type="Rhea" id="RHEA:80727"/>
        <dbReference type="Rhea" id="RHEA-COMP:19536"/>
        <dbReference type="Rhea" id="RHEA-COMP:19537"/>
        <dbReference type="ChEBI" id="CHEBI:15378"/>
        <dbReference type="ChEBI" id="CHEBI:57783"/>
        <dbReference type="ChEBI" id="CHEBI:58349"/>
        <dbReference type="ChEBI" id="CHEBI:231623"/>
        <dbReference type="ChEBI" id="CHEBI:231637"/>
        <dbReference type="EC" id="1.3.1.94"/>
    </reaction>
    <physiologicalReaction direction="right-to-left" evidence="5">
        <dbReference type="Rhea" id="RHEA:80729"/>
    </physiologicalReaction>
</comment>
<organism evidence="7 8">
    <name type="scientific">Podospora australis</name>
    <dbReference type="NCBI Taxonomy" id="1536484"/>
    <lineage>
        <taxon>Eukaryota</taxon>
        <taxon>Fungi</taxon>
        <taxon>Dikarya</taxon>
        <taxon>Ascomycota</taxon>
        <taxon>Pezizomycotina</taxon>
        <taxon>Sordariomycetes</taxon>
        <taxon>Sordariomycetidae</taxon>
        <taxon>Sordariales</taxon>
        <taxon>Podosporaceae</taxon>
        <taxon>Podospora</taxon>
    </lineage>
</organism>
<feature type="domain" description="3-oxo-5-alpha-steroid 4-dehydrogenase C-terminal" evidence="6">
    <location>
        <begin position="201"/>
        <end position="318"/>
    </location>
</feature>
<evidence type="ECO:0000256" key="4">
    <source>
        <dbReference type="ARBA" id="ARBA00023136"/>
    </source>
</evidence>
<name>A0AAN6WY59_9PEZI</name>
<keyword evidence="5" id="KW-0256">Endoplasmic reticulum</keyword>
<keyword evidence="2 5" id="KW-0812">Transmembrane</keyword>
<keyword evidence="4 5" id="KW-0472">Membrane</keyword>
<dbReference type="GO" id="GO:0006488">
    <property type="term" value="P:dolichol-linked oligosaccharide biosynthetic process"/>
    <property type="evidence" value="ECO:0007669"/>
    <property type="project" value="UniProtKB-UniRule"/>
</dbReference>
<comment type="subcellular location">
    <subcellularLocation>
        <location evidence="1">Endomembrane system</location>
        <topology evidence="1">Multi-pass membrane protein</topology>
    </subcellularLocation>
    <subcellularLocation>
        <location evidence="5">Endoplasmic reticulum membrane</location>
    </subcellularLocation>
</comment>